<sequence length="534" mass="59516">MKAKSVVFILVPLLIALCHGSPVDRDEIGAPMAMRGFNNSLGLFVEFAGQASLASKDWGFCVSFNLESLDAGIKVFKAVYKDIVQTCELHVEQCPEILNITQFADRVLQDGLIDTKKQLDFWVGQLSLGEDDVANRIANSSTCIDSSINVIDVGLLEVDIIPIYEHQRPEEWLVQQKSHLYLLGNRLKSSQNAITEAIISAHQHKLSPFVLPINQLQAKISQNRRLPIERFSIRDIYLLASVVPLQWGNHVVFQVTVPLIDAEIFNIYRLTPIPRLNDDEIQLVDTESPYLGVNDHLDRYFPLQNLDDCIELGEERFVCRHNHITYTTRDDSCACSLAAIRNQSSGACTFRPVGQKSQWTPMLAPNSWMVALTKELTLTGVCSGERQELRINGSGILSIRGDCVVRSPAVNLQGETRKRIPSRKGYASLQMAAKSSPEFVTIKAFNQLLAIIGQLERNQKKVEAAGGYPMVVIAVCPVLLLIALLLAATWLYRTHRSKQLAQTQNPVNGLQDSQNGTRACNLPLLEKNTFGQTE</sequence>
<evidence type="ECO:0000313" key="3">
    <source>
        <dbReference type="EMBL" id="ABA56489.1"/>
    </source>
</evidence>
<feature type="transmembrane region" description="Helical" evidence="1">
    <location>
        <begin position="467"/>
        <end position="492"/>
    </location>
</feature>
<feature type="chain" id="PRO_5004219406" evidence="2">
    <location>
        <begin position="21"/>
        <end position="534"/>
    </location>
</feature>
<keyword evidence="1" id="KW-1133">Transmembrane helix</keyword>
<dbReference type="EMBL" id="DQ177416">
    <property type="protein sequence ID" value="ABA56489.1"/>
    <property type="molecule type" value="Genomic_DNA"/>
</dbReference>
<name>Q30CL2_DROTE</name>
<dbReference type="AlphaFoldDB" id="Q30CL2"/>
<reference evidence="3" key="1">
    <citation type="journal article" date="2005" name="PLoS Genet.">
        <title>Positive Selection of Iris, a Retroviral Envelope-Derived Host Gene in Drosophila melanogaster.</title>
        <authorList>
            <person name="Malik H.S."/>
            <person name="Henikoff S."/>
        </authorList>
    </citation>
    <scope>NUCLEOTIDE SEQUENCE</scope>
</reference>
<protein>
    <submittedName>
        <fullName evidence="3">Iris</fullName>
    </submittedName>
</protein>
<organism evidence="3">
    <name type="scientific">Drosophila teissieri</name>
    <name type="common">Fruit fly</name>
    <dbReference type="NCBI Taxonomy" id="7243"/>
    <lineage>
        <taxon>Eukaryota</taxon>
        <taxon>Metazoa</taxon>
        <taxon>Ecdysozoa</taxon>
        <taxon>Arthropoda</taxon>
        <taxon>Hexapoda</taxon>
        <taxon>Insecta</taxon>
        <taxon>Pterygota</taxon>
        <taxon>Neoptera</taxon>
        <taxon>Endopterygota</taxon>
        <taxon>Diptera</taxon>
        <taxon>Brachycera</taxon>
        <taxon>Muscomorpha</taxon>
        <taxon>Ephydroidea</taxon>
        <taxon>Drosophilidae</taxon>
        <taxon>Drosophila</taxon>
        <taxon>Sophophora</taxon>
    </lineage>
</organism>
<evidence type="ECO:0000256" key="2">
    <source>
        <dbReference type="SAM" id="SignalP"/>
    </source>
</evidence>
<proteinExistence type="predicted"/>
<keyword evidence="1" id="KW-0472">Membrane</keyword>
<feature type="signal peptide" evidence="2">
    <location>
        <begin position="1"/>
        <end position="20"/>
    </location>
</feature>
<evidence type="ECO:0000256" key="1">
    <source>
        <dbReference type="SAM" id="Phobius"/>
    </source>
</evidence>
<dbReference type="Pfam" id="PF12259">
    <property type="entry name" value="Baculo_F"/>
    <property type="match status" value="1"/>
</dbReference>
<keyword evidence="1" id="KW-0812">Transmembrane</keyword>
<dbReference type="InterPro" id="IPR022048">
    <property type="entry name" value="Envelope_fusion-like"/>
</dbReference>
<accession>Q30CL2</accession>
<keyword evidence="2" id="KW-0732">Signal</keyword>